<proteinExistence type="predicted"/>
<feature type="transmembrane region" description="Helical" evidence="1">
    <location>
        <begin position="28"/>
        <end position="48"/>
    </location>
</feature>
<keyword evidence="1" id="KW-0472">Membrane</keyword>
<feature type="transmembrane region" description="Helical" evidence="1">
    <location>
        <begin position="115"/>
        <end position="133"/>
    </location>
</feature>
<reference evidence="2 3" key="1">
    <citation type="submission" date="2019-05" db="EMBL/GenBank/DDBJ databases">
        <title>Hymenobacter edaphi sp. nov., isolated from abandoned arsenic-contaminated farmland soil.</title>
        <authorList>
            <person name="Nie L."/>
        </authorList>
    </citation>
    <scope>NUCLEOTIDE SEQUENCE [LARGE SCALE GENOMIC DNA]</scope>
    <source>
        <strain evidence="2 3">1-3-3-8</strain>
    </source>
</reference>
<sequence>MKASVAPVVLAGAIGLLRWRQLPRTLRYLVALTAMTLFTEAVSRLLWWQHRPNLFLQPIYAVGEFGLLVLLYREELRSAAFARVAPWLVGGFGLYILTASLLTADLAALGSTLRVVESMLVLGILGLYFRKLLNELAVEHLEREPMFWVSLGLLLYFLGDVHIFLFSNFLFLNYSKQFNMTVWAIHAVLYMVLYCCISLALWLPRKK</sequence>
<evidence type="ECO:0000313" key="2">
    <source>
        <dbReference type="EMBL" id="TLM89421.1"/>
    </source>
</evidence>
<accession>A0A5R8WK65</accession>
<keyword evidence="3" id="KW-1185">Reference proteome</keyword>
<keyword evidence="1" id="KW-1133">Transmembrane helix</keyword>
<feature type="transmembrane region" description="Helical" evidence="1">
    <location>
        <begin position="84"/>
        <end position="103"/>
    </location>
</feature>
<dbReference type="RefSeq" id="WP_171025770.1">
    <property type="nucleotide sequence ID" value="NZ_VAJM01000013.1"/>
</dbReference>
<evidence type="ECO:0008006" key="4">
    <source>
        <dbReference type="Google" id="ProtNLM"/>
    </source>
</evidence>
<dbReference type="EMBL" id="VAJM01000013">
    <property type="protein sequence ID" value="TLM89421.1"/>
    <property type="molecule type" value="Genomic_DNA"/>
</dbReference>
<evidence type="ECO:0000256" key="1">
    <source>
        <dbReference type="SAM" id="Phobius"/>
    </source>
</evidence>
<gene>
    <name evidence="2" type="ORF">FDY95_20320</name>
</gene>
<keyword evidence="1" id="KW-0812">Transmembrane</keyword>
<evidence type="ECO:0000313" key="3">
    <source>
        <dbReference type="Proteomes" id="UP000305517"/>
    </source>
</evidence>
<feature type="transmembrane region" description="Helical" evidence="1">
    <location>
        <begin position="145"/>
        <end position="171"/>
    </location>
</feature>
<dbReference type="AlphaFoldDB" id="A0A5R8WK65"/>
<comment type="caution">
    <text evidence="2">The sequence shown here is derived from an EMBL/GenBank/DDBJ whole genome shotgun (WGS) entry which is preliminary data.</text>
</comment>
<name>A0A5R8WK65_9BACT</name>
<feature type="transmembrane region" description="Helical" evidence="1">
    <location>
        <begin position="54"/>
        <end position="72"/>
    </location>
</feature>
<feature type="transmembrane region" description="Helical" evidence="1">
    <location>
        <begin position="183"/>
        <end position="203"/>
    </location>
</feature>
<dbReference type="Proteomes" id="UP000305517">
    <property type="component" value="Unassembled WGS sequence"/>
</dbReference>
<organism evidence="2 3">
    <name type="scientific">Hymenobacter jeollabukensis</name>
    <dbReference type="NCBI Taxonomy" id="2025313"/>
    <lineage>
        <taxon>Bacteria</taxon>
        <taxon>Pseudomonadati</taxon>
        <taxon>Bacteroidota</taxon>
        <taxon>Cytophagia</taxon>
        <taxon>Cytophagales</taxon>
        <taxon>Hymenobacteraceae</taxon>
        <taxon>Hymenobacter</taxon>
    </lineage>
</organism>
<protein>
    <recommendedName>
        <fullName evidence="4">Lysoplasmalogenase</fullName>
    </recommendedName>
</protein>